<dbReference type="InterPro" id="IPR009920">
    <property type="entry name" value="HEPPP_synth_su1"/>
</dbReference>
<keyword evidence="2" id="KW-1185">Reference proteome</keyword>
<reference evidence="1" key="1">
    <citation type="submission" date="2021-03" db="EMBL/GenBank/DDBJ databases">
        <title>Antimicrobial resistance genes in bacteria isolated from Japanese honey, and their potential for conferring macrolide and lincosamide resistance in the American foulbrood pathogen Paenibacillus larvae.</title>
        <authorList>
            <person name="Okamoto M."/>
            <person name="Kumagai M."/>
            <person name="Kanamori H."/>
            <person name="Takamatsu D."/>
        </authorList>
    </citation>
    <scope>NUCLEOTIDE SEQUENCE</scope>
    <source>
        <strain evidence="1">J43TS3</strain>
    </source>
</reference>
<evidence type="ECO:0008006" key="3">
    <source>
        <dbReference type="Google" id="ProtNLM"/>
    </source>
</evidence>
<dbReference type="EMBL" id="BORP01000007">
    <property type="protein sequence ID" value="GIO28457.1"/>
    <property type="molecule type" value="Genomic_DNA"/>
</dbReference>
<dbReference type="Pfam" id="PF07307">
    <property type="entry name" value="HEPPP_synt_1"/>
    <property type="match status" value="1"/>
</dbReference>
<dbReference type="Proteomes" id="UP000676917">
    <property type="component" value="Unassembled WGS sequence"/>
</dbReference>
<dbReference type="AlphaFoldDB" id="A0A919X9G0"/>
<comment type="caution">
    <text evidence="1">The sequence shown here is derived from an EMBL/GenBank/DDBJ whole genome shotgun (WGS) entry which is preliminary data.</text>
</comment>
<protein>
    <recommendedName>
        <fullName evidence="3">Heptaprenyl diphosphate synthase</fullName>
    </recommendedName>
</protein>
<dbReference type="SUPFAM" id="SSF48576">
    <property type="entry name" value="Terpenoid synthases"/>
    <property type="match status" value="1"/>
</dbReference>
<dbReference type="GO" id="GO:0009234">
    <property type="term" value="P:menaquinone biosynthetic process"/>
    <property type="evidence" value="ECO:0007669"/>
    <property type="project" value="InterPro"/>
</dbReference>
<proteinExistence type="predicted"/>
<dbReference type="RefSeq" id="WP_212921921.1">
    <property type="nucleotide sequence ID" value="NZ_BORP01000007.1"/>
</dbReference>
<sequence length="239" mass="28175">MYTTEREIRQLKDLIDDKLRQTVLIEYIERPVIDEYKLFFLDYLFKTTSLAQRTKEKLLVSVMLVQIALDIHEDIPNDEDIEVFGVNQQLSILAGDYYSGLYYYLLAEIEEHDFITVLASAIKHINELKMKLYFHKNHTLLDNVEIIKQIHSLLIHYVADFVKVTTEVPVIEEFLFLTLLLNRPINPLNQEEMQHLLDIQIQKTKGMIDGLPEENNVFKNALSHLFETTLYQNTAWEKD</sequence>
<gene>
    <name evidence="1" type="ORF">J43TS3_30680</name>
</gene>
<organism evidence="1 2">
    <name type="scientific">Ornithinibacillus bavariensis</name>
    <dbReference type="NCBI Taxonomy" id="545502"/>
    <lineage>
        <taxon>Bacteria</taxon>
        <taxon>Bacillati</taxon>
        <taxon>Bacillota</taxon>
        <taxon>Bacilli</taxon>
        <taxon>Bacillales</taxon>
        <taxon>Bacillaceae</taxon>
        <taxon>Ornithinibacillus</taxon>
    </lineage>
</organism>
<dbReference type="InterPro" id="IPR008949">
    <property type="entry name" value="Isoprenoid_synthase_dom_sf"/>
</dbReference>
<evidence type="ECO:0000313" key="1">
    <source>
        <dbReference type="EMBL" id="GIO28457.1"/>
    </source>
</evidence>
<accession>A0A919X9G0</accession>
<name>A0A919X9G0_9BACI</name>
<evidence type="ECO:0000313" key="2">
    <source>
        <dbReference type="Proteomes" id="UP000676917"/>
    </source>
</evidence>
<dbReference type="Gene3D" id="1.20.120.1450">
    <property type="match status" value="1"/>
</dbReference>